<dbReference type="EMBL" id="CP144526">
    <property type="protein sequence ID" value="WWC71913.1"/>
    <property type="molecule type" value="Genomic_DNA"/>
</dbReference>
<keyword evidence="4" id="KW-1185">Reference proteome</keyword>
<feature type="region of interest" description="Disordered" evidence="1">
    <location>
        <begin position="1"/>
        <end position="37"/>
    </location>
</feature>
<organism evidence="2">
    <name type="scientific">Kwoniella pini CBS 10737</name>
    <dbReference type="NCBI Taxonomy" id="1296096"/>
    <lineage>
        <taxon>Eukaryota</taxon>
        <taxon>Fungi</taxon>
        <taxon>Dikarya</taxon>
        <taxon>Basidiomycota</taxon>
        <taxon>Agaricomycotina</taxon>
        <taxon>Tremellomycetes</taxon>
        <taxon>Tremellales</taxon>
        <taxon>Cryptococcaceae</taxon>
        <taxon>Kwoniella</taxon>
    </lineage>
</organism>
<dbReference type="AlphaFoldDB" id="A0A1B9I0G0"/>
<sequence length="282" mass="32250">MPIPTRPISVNHHPRHNKQKQLKPGYSVPRKSTKSLSNSLDWKNEIENFNSNSNSNSLPELKGRNRLINIINNNNDNVIQFEEFENKNNEIIKSKREVCLNELIKDGKGKREKRVTTATSLGFDFIPNNIILTLPNSCDQSISNLTSLLNKSKVKSISQLKDNDDLTTCLKETQFSILSNSEPEDEDEIDFDLNDWEFIPSLNNNKNNNNNNFIEEDDNLNSEGEEDVIILGELELDDYDDDDIVVDDDVNSKFVKPIFNSSKTKKLKKDKISYADILSLNC</sequence>
<dbReference type="GeneID" id="30173061"/>
<evidence type="ECO:0000313" key="4">
    <source>
        <dbReference type="Proteomes" id="UP000094020"/>
    </source>
</evidence>
<reference evidence="2" key="1">
    <citation type="submission" date="2013-07" db="EMBL/GenBank/DDBJ databases">
        <title>The Genome Sequence of Cryptococcus pinus CBS10737.</title>
        <authorList>
            <consortium name="The Broad Institute Genome Sequencing Platform"/>
            <person name="Cuomo C."/>
            <person name="Litvintseva A."/>
            <person name="Chen Y."/>
            <person name="Heitman J."/>
            <person name="Sun S."/>
            <person name="Springer D."/>
            <person name="Dromer F."/>
            <person name="Young S.K."/>
            <person name="Zeng Q."/>
            <person name="Gargeya S."/>
            <person name="Fitzgerald M."/>
            <person name="Abouelleil A."/>
            <person name="Alvarado L."/>
            <person name="Berlin A.M."/>
            <person name="Chapman S.B."/>
            <person name="Dewar J."/>
            <person name="Goldberg J."/>
            <person name="Griggs A."/>
            <person name="Gujja S."/>
            <person name="Hansen M."/>
            <person name="Howarth C."/>
            <person name="Imamovic A."/>
            <person name="Larimer J."/>
            <person name="McCowan C."/>
            <person name="Murphy C."/>
            <person name="Pearson M."/>
            <person name="Priest M."/>
            <person name="Roberts A."/>
            <person name="Saif S."/>
            <person name="Shea T."/>
            <person name="Sykes S."/>
            <person name="Wortman J."/>
            <person name="Nusbaum C."/>
            <person name="Birren B."/>
        </authorList>
    </citation>
    <scope>NUCLEOTIDE SEQUENCE [LARGE SCALE GENOMIC DNA]</scope>
    <source>
        <strain evidence="2">CBS 10737</strain>
    </source>
</reference>
<reference evidence="3" key="2">
    <citation type="submission" date="2013-07" db="EMBL/GenBank/DDBJ databases">
        <authorList>
            <consortium name="The Broad Institute Genome Sequencing Platform"/>
            <person name="Cuomo C."/>
            <person name="Litvintseva A."/>
            <person name="Chen Y."/>
            <person name="Heitman J."/>
            <person name="Sun S."/>
            <person name="Springer D."/>
            <person name="Dromer F."/>
            <person name="Young S.K."/>
            <person name="Zeng Q."/>
            <person name="Gargeya S."/>
            <person name="Fitzgerald M."/>
            <person name="Abouelleil A."/>
            <person name="Alvarado L."/>
            <person name="Berlin A.M."/>
            <person name="Chapman S.B."/>
            <person name="Dewar J."/>
            <person name="Goldberg J."/>
            <person name="Griggs A."/>
            <person name="Gujja S."/>
            <person name="Hansen M."/>
            <person name="Howarth C."/>
            <person name="Imamovic A."/>
            <person name="Larimer J."/>
            <person name="McCowan C."/>
            <person name="Murphy C."/>
            <person name="Pearson M."/>
            <person name="Priest M."/>
            <person name="Roberts A."/>
            <person name="Saif S."/>
            <person name="Shea T."/>
            <person name="Sykes S."/>
            <person name="Wortman J."/>
            <person name="Nusbaum C."/>
            <person name="Birren B."/>
        </authorList>
    </citation>
    <scope>NUCLEOTIDE SEQUENCE</scope>
    <source>
        <strain evidence="3">CBS 10737</strain>
    </source>
</reference>
<evidence type="ECO:0000313" key="2">
    <source>
        <dbReference type="EMBL" id="OCF49005.1"/>
    </source>
</evidence>
<evidence type="ECO:0000313" key="3">
    <source>
        <dbReference type="EMBL" id="WWC71913.1"/>
    </source>
</evidence>
<dbReference type="KEGG" id="kpin:30173061"/>
<proteinExistence type="predicted"/>
<dbReference type="RefSeq" id="XP_019010224.1">
    <property type="nucleotide sequence ID" value="XM_019156422.1"/>
</dbReference>
<accession>A0A1B9I0G0</accession>
<protein>
    <submittedName>
        <fullName evidence="2">Uncharacterized protein</fullName>
    </submittedName>
</protein>
<dbReference type="EMBL" id="KI894012">
    <property type="protein sequence ID" value="OCF49005.1"/>
    <property type="molecule type" value="Genomic_DNA"/>
</dbReference>
<name>A0A1B9I0G0_9TREE</name>
<reference evidence="3" key="4">
    <citation type="submission" date="2024-02" db="EMBL/GenBank/DDBJ databases">
        <title>Comparative genomics of Cryptococcus and Kwoniella reveals pathogenesis evolution and contrasting modes of karyotype evolution via chromosome fusion or intercentromeric recombination.</title>
        <authorList>
            <person name="Coelho M.A."/>
            <person name="David-Palma M."/>
            <person name="Shea T."/>
            <person name="Bowers K."/>
            <person name="McGinley-Smith S."/>
            <person name="Mohammad A.W."/>
            <person name="Gnirke A."/>
            <person name="Yurkov A.M."/>
            <person name="Nowrousian M."/>
            <person name="Sun S."/>
            <person name="Cuomo C.A."/>
            <person name="Heitman J."/>
        </authorList>
    </citation>
    <scope>NUCLEOTIDE SEQUENCE</scope>
    <source>
        <strain evidence="3">CBS 10737</strain>
    </source>
</reference>
<dbReference type="Proteomes" id="UP000094020">
    <property type="component" value="Chromosome 8"/>
</dbReference>
<dbReference type="OrthoDB" id="2565236at2759"/>
<gene>
    <name evidence="2" type="ORF">I206_04692</name>
    <name evidence="3" type="ORF">I206_105872</name>
</gene>
<feature type="compositionally biased region" description="Basic residues" evidence="1">
    <location>
        <begin position="12"/>
        <end position="21"/>
    </location>
</feature>
<reference evidence="2" key="3">
    <citation type="submission" date="2016-07" db="EMBL/GenBank/DDBJ databases">
        <title>Evolution of pathogenesis and genome organization in the Tremellales.</title>
        <authorList>
            <person name="Cuomo C."/>
            <person name="Litvintseva A."/>
            <person name="Heitman J."/>
            <person name="Chen Y."/>
            <person name="Sun S."/>
            <person name="Springer D."/>
            <person name="Dromer F."/>
            <person name="Young S."/>
            <person name="Zeng Q."/>
            <person name="Chapman S."/>
            <person name="Gujja S."/>
            <person name="Saif S."/>
            <person name="Birren B."/>
        </authorList>
    </citation>
    <scope>NUCLEOTIDE SEQUENCE</scope>
    <source>
        <strain evidence="2">CBS 10737</strain>
    </source>
</reference>
<evidence type="ECO:0000256" key="1">
    <source>
        <dbReference type="SAM" id="MobiDB-lite"/>
    </source>
</evidence>